<keyword evidence="1" id="KW-0472">Membrane</keyword>
<organism evidence="2 3">
    <name type="scientific">Photobacterium halotolerans</name>
    <dbReference type="NCBI Taxonomy" id="265726"/>
    <lineage>
        <taxon>Bacteria</taxon>
        <taxon>Pseudomonadati</taxon>
        <taxon>Pseudomonadota</taxon>
        <taxon>Gammaproteobacteria</taxon>
        <taxon>Vibrionales</taxon>
        <taxon>Vibrionaceae</taxon>
        <taxon>Photobacterium</taxon>
    </lineage>
</organism>
<evidence type="ECO:0000313" key="3">
    <source>
        <dbReference type="Proteomes" id="UP000033633"/>
    </source>
</evidence>
<dbReference type="PATRIC" id="fig|265726.11.peg.3406"/>
<reference evidence="2 3" key="1">
    <citation type="submission" date="2014-12" db="EMBL/GenBank/DDBJ databases">
        <title>Mercury Reductase activity and rhizosphere competence traits in the genome of root associated Photobacterium halotolerans MELD1.</title>
        <authorList>
            <person name="Mathew D.C."/>
            <person name="Huang C.-C."/>
        </authorList>
    </citation>
    <scope>NUCLEOTIDE SEQUENCE [LARGE SCALE GENOMIC DNA]</scope>
    <source>
        <strain evidence="2 3">MELD1</strain>
    </source>
</reference>
<comment type="caution">
    <text evidence="2">The sequence shown here is derived from an EMBL/GenBank/DDBJ whole genome shotgun (WGS) entry which is preliminary data.</text>
</comment>
<keyword evidence="1" id="KW-0812">Transmembrane</keyword>
<feature type="transmembrane region" description="Helical" evidence="1">
    <location>
        <begin position="51"/>
        <end position="68"/>
    </location>
</feature>
<feature type="transmembrane region" description="Helical" evidence="1">
    <location>
        <begin position="21"/>
        <end position="39"/>
    </location>
</feature>
<dbReference type="Proteomes" id="UP000033633">
    <property type="component" value="Unassembled WGS sequence"/>
</dbReference>
<protein>
    <submittedName>
        <fullName evidence="2">Uncharacterized protein</fullName>
    </submittedName>
</protein>
<evidence type="ECO:0000256" key="1">
    <source>
        <dbReference type="SAM" id="Phobius"/>
    </source>
</evidence>
<dbReference type="RefSeq" id="WP_046219893.1">
    <property type="nucleotide sequence ID" value="NZ_JWYV01000004.1"/>
</dbReference>
<keyword evidence="3" id="KW-1185">Reference proteome</keyword>
<name>A0A0F5VDW5_9GAMM</name>
<dbReference type="EMBL" id="JWYV01000004">
    <property type="protein sequence ID" value="KKD00361.1"/>
    <property type="molecule type" value="Genomic_DNA"/>
</dbReference>
<proteinExistence type="predicted"/>
<evidence type="ECO:0000313" key="2">
    <source>
        <dbReference type="EMBL" id="KKD00361.1"/>
    </source>
</evidence>
<dbReference type="AlphaFoldDB" id="A0A0F5VDW5"/>
<sequence>MTMNYAEIMLIRYQKGLKLRLAIRWVLWVILGICTFGWFSNTLSGFMPDSLKIINFLLAIVGTVILAYKRPSLRRLRLRDHRLNSKAQIVRLDFLARRKQKRDEENQLKILHNRLSQRDK</sequence>
<gene>
    <name evidence="2" type="ORF">KY46_06780</name>
</gene>
<accession>A0A0F5VDW5</accession>
<keyword evidence="1" id="KW-1133">Transmembrane helix</keyword>